<gene>
    <name evidence="7" type="ORF">B0A50_06331</name>
</gene>
<dbReference type="AlphaFoldDB" id="A0A4U0TTG5"/>
<organism evidence="7 8">
    <name type="scientific">Salinomyces thailandicus</name>
    <dbReference type="NCBI Taxonomy" id="706561"/>
    <lineage>
        <taxon>Eukaryota</taxon>
        <taxon>Fungi</taxon>
        <taxon>Dikarya</taxon>
        <taxon>Ascomycota</taxon>
        <taxon>Pezizomycotina</taxon>
        <taxon>Dothideomycetes</taxon>
        <taxon>Dothideomycetidae</taxon>
        <taxon>Mycosphaerellales</taxon>
        <taxon>Teratosphaeriaceae</taxon>
        <taxon>Salinomyces</taxon>
    </lineage>
</organism>
<comment type="subcellular location">
    <subcellularLocation>
        <location evidence="1">Membrane</location>
        <topology evidence="1">Single-pass membrane protein</topology>
    </subcellularLocation>
</comment>
<dbReference type="InterPro" id="IPR009644">
    <property type="entry name" value="FKTN/MNN4/W02B3.4-1"/>
</dbReference>
<proteinExistence type="predicted"/>
<evidence type="ECO:0000256" key="4">
    <source>
        <dbReference type="ARBA" id="ARBA00023136"/>
    </source>
</evidence>
<evidence type="ECO:0000256" key="3">
    <source>
        <dbReference type="ARBA" id="ARBA00022989"/>
    </source>
</evidence>
<feature type="domain" description="LicD/FKTN/FKRP nucleotidyltransferase" evidence="6">
    <location>
        <begin position="95"/>
        <end position="194"/>
    </location>
</feature>
<dbReference type="GO" id="GO:0009100">
    <property type="term" value="P:glycoprotein metabolic process"/>
    <property type="evidence" value="ECO:0007669"/>
    <property type="project" value="UniProtKB-ARBA"/>
</dbReference>
<dbReference type="OrthoDB" id="444255at2759"/>
<keyword evidence="2" id="KW-0812">Transmembrane</keyword>
<dbReference type="Proteomes" id="UP000308549">
    <property type="component" value="Unassembled WGS sequence"/>
</dbReference>
<protein>
    <recommendedName>
        <fullName evidence="6">LicD/FKTN/FKRP nucleotidyltransferase domain-containing protein</fullName>
    </recommendedName>
</protein>
<dbReference type="EMBL" id="NAJL01000035">
    <property type="protein sequence ID" value="TKA25464.1"/>
    <property type="molecule type" value="Genomic_DNA"/>
</dbReference>
<dbReference type="Pfam" id="PF04991">
    <property type="entry name" value="LicD"/>
    <property type="match status" value="2"/>
</dbReference>
<reference evidence="7 8" key="1">
    <citation type="submission" date="2017-03" db="EMBL/GenBank/DDBJ databases">
        <title>Genomes of endolithic fungi from Antarctica.</title>
        <authorList>
            <person name="Coleine C."/>
            <person name="Masonjones S."/>
            <person name="Stajich J.E."/>
        </authorList>
    </citation>
    <scope>NUCLEOTIDE SEQUENCE [LARGE SCALE GENOMIC DNA]</scope>
    <source>
        <strain evidence="7 8">CCFEE 6315</strain>
    </source>
</reference>
<feature type="signal peptide" evidence="5">
    <location>
        <begin position="1"/>
        <end position="17"/>
    </location>
</feature>
<evidence type="ECO:0000256" key="1">
    <source>
        <dbReference type="ARBA" id="ARBA00004167"/>
    </source>
</evidence>
<keyword evidence="4" id="KW-0472">Membrane</keyword>
<dbReference type="PANTHER" id="PTHR15407:SF32">
    <property type="entry name" value="PROTEIN (MNN4), PUTATIVE (AFU_ORTHOLOGUE AFUA_1G03790)-RELATED"/>
    <property type="match status" value="1"/>
</dbReference>
<keyword evidence="3" id="KW-1133">Transmembrane helix</keyword>
<sequence>MRAELLSCVLFFGCVLALPGLWKRDAPFEEVKTRLDWNHQDAEHDEPDKYFHEANFHPHYDGRFGDKKLKYEERMSHLAALIQTYLSSMNDVGAETWIMHGTLLGWWWNRQIMPWDTDLDVMVSEATIHYLAEYYNMTLHHYHLPGLETGRDYLLEINPHYSNDEIDGANHIDARWIDTETGLFIDITTLRRNKTAQSHGEADAMMVKDKHHYMYDDIFPLRASVFEGIPAKIPFAYAELLIEEYGELALSSVFYQNHRFQPEKQEWKPLSCRDYGTCDQLHGSGNGVNLPAESEESSAAPGWLQKLRSAAREDGLPRAVGLDGKLFEYSKLLTRPIRSLRWSN</sequence>
<evidence type="ECO:0000313" key="8">
    <source>
        <dbReference type="Proteomes" id="UP000308549"/>
    </source>
</evidence>
<accession>A0A4U0TTG5</accession>
<feature type="domain" description="LicD/FKTN/FKRP nucleotidyltransferase" evidence="6">
    <location>
        <begin position="199"/>
        <end position="246"/>
    </location>
</feature>
<evidence type="ECO:0000259" key="6">
    <source>
        <dbReference type="Pfam" id="PF04991"/>
    </source>
</evidence>
<keyword evidence="8" id="KW-1185">Reference proteome</keyword>
<evidence type="ECO:0000256" key="5">
    <source>
        <dbReference type="SAM" id="SignalP"/>
    </source>
</evidence>
<dbReference type="GO" id="GO:0016020">
    <property type="term" value="C:membrane"/>
    <property type="evidence" value="ECO:0007669"/>
    <property type="project" value="UniProtKB-SubCell"/>
</dbReference>
<dbReference type="PANTHER" id="PTHR15407">
    <property type="entry name" value="FUKUTIN-RELATED"/>
    <property type="match status" value="1"/>
</dbReference>
<name>A0A4U0TTG5_9PEZI</name>
<feature type="chain" id="PRO_5020950677" description="LicD/FKTN/FKRP nucleotidyltransferase domain-containing protein" evidence="5">
    <location>
        <begin position="18"/>
        <end position="344"/>
    </location>
</feature>
<evidence type="ECO:0000256" key="2">
    <source>
        <dbReference type="ARBA" id="ARBA00022692"/>
    </source>
</evidence>
<dbReference type="InterPro" id="IPR007074">
    <property type="entry name" value="LicD/FKTN/FKRP_NTP_transf"/>
</dbReference>
<keyword evidence="5" id="KW-0732">Signal</keyword>
<comment type="caution">
    <text evidence="7">The sequence shown here is derived from an EMBL/GenBank/DDBJ whole genome shotgun (WGS) entry which is preliminary data.</text>
</comment>
<evidence type="ECO:0000313" key="7">
    <source>
        <dbReference type="EMBL" id="TKA25464.1"/>
    </source>
</evidence>